<dbReference type="Proteomes" id="UP000050792">
    <property type="component" value="Unassembled WGS sequence"/>
</dbReference>
<evidence type="ECO:0000256" key="2">
    <source>
        <dbReference type="ARBA" id="ARBA00022692"/>
    </source>
</evidence>
<feature type="domain" description="Cadherin" evidence="11">
    <location>
        <begin position="1252"/>
        <end position="1362"/>
    </location>
</feature>
<feature type="region of interest" description="Disordered" evidence="9">
    <location>
        <begin position="1412"/>
        <end position="1442"/>
    </location>
</feature>
<dbReference type="InterPro" id="IPR050174">
    <property type="entry name" value="Protocadherin/Cadherin-CA"/>
</dbReference>
<evidence type="ECO:0000256" key="5">
    <source>
        <dbReference type="ARBA" id="ARBA00022989"/>
    </source>
</evidence>
<dbReference type="CDD" id="cd11304">
    <property type="entry name" value="Cadherin_repeat"/>
    <property type="match status" value="6"/>
</dbReference>
<evidence type="ECO:0000259" key="11">
    <source>
        <dbReference type="PROSITE" id="PS50268"/>
    </source>
</evidence>
<comment type="subcellular location">
    <subcellularLocation>
        <location evidence="1">Membrane</location>
        <topology evidence="1">Single-pass membrane protein</topology>
    </subcellularLocation>
</comment>
<dbReference type="GO" id="GO:0005886">
    <property type="term" value="C:plasma membrane"/>
    <property type="evidence" value="ECO:0007669"/>
    <property type="project" value="InterPro"/>
</dbReference>
<dbReference type="PRINTS" id="PR00205">
    <property type="entry name" value="CADHERIN"/>
</dbReference>
<dbReference type="GO" id="GO:0007156">
    <property type="term" value="P:homophilic cell adhesion via plasma membrane adhesion molecules"/>
    <property type="evidence" value="ECO:0007669"/>
    <property type="project" value="InterPro"/>
</dbReference>
<keyword evidence="7" id="KW-0325">Glycoprotein</keyword>
<accession>A0AA85G3Y0</accession>
<sequence>MSFICKKSPYLLFKLFFYNYIYICNVVAMHQSNATVYLPSGYDSSHSLHLPPSPVSSSSSSSSSSTTEQDQLNLFRLIEESPNGTEIIGVSKYLHQYISVHLQQFLTTNNIKMDVNNNDNFFSNDKFQFNFQLLDIHDPLTNALHLNPLNGQLTIQKRIDRESICSGNKLINNHHINNDIMIDSSHGSSSQLSLNGRPPIFLHNTLNMNKYLNNLGYFTNPMNMISSNLNKKCIKALNILSTIQILEINEVNVKKIPIDLLIIDINDNNPIWISINNGINDNGNNNHHQHNYTTINNDKIPNIIVQISEIPNNIHEAEDHSRVKQRYQLSRISLPRAYDPDEGINSQLTYHLQSIKKSINYRNDHDPKQPSNDPNDDIPFILEDIPNGPLELVSTMNLDYELKQYYEFYLLAIDNGQPQRTGTAYIKINIIDVNDHSPIFDQPIFYPPNKGISEKTLPGTIIINLTATDQDVSKMNNRIHYKMIPGTLAMNYFNVQSNGLIILKRWLDYETMETSLTDNQLLLNSLLFNRPTQTTPYALNDNNNNDIDMNTKEKYKKQFIFQVKAVDSAPQPYELTSTALVIIPVMDENDEAPIITVKFLGTTEMTSYGETGVIKENVQPPIQLAYVQVRDLDFDGNDQVNCILTDNVNFSLKPTNSLNQFHYQNNEINDPLQLQSSLSISQSTSTSKTDYILNLMTKPDREKNPLYFLRIKCIDQASNFNEQTIRLRILDINDEQPKFQKSIYRFNLPENSDKQLKPIGYYRLNKSSDAYITNQSSTIKGILDERKEYKSDGIEDHYEYRIGRVLAEDNDQGDNARIEYYLDEYFLEIRSSVSSVLPSAYLLINKQTRIEDKNLFIYHNENNNNHNNNHGNNEHNHELVRVDQLFRIDSHTGILYALKKFDGENVDMFRFNVFALDQPNQLTSIRHSGTAIVEIKITDVNDWPPLFILTNQTNLNNTDTTNTSSSSIKSKQQYLNNRFKSENLTVDDDDDHHHHREDELHFVNNYIFHVKENKPAYWLIGRIMAIDLDIESKAMTNKIFNPSKTPFISSSLSYITLRISNDSPLIIRRTFNLHSTNGYLRTSISLDREKQNIYVFNIIAYDGNPSTMTSQTSTATVTVIVDDENDNDPVFIRPAISTTALSSKSESKLDLVNNKLVNNKKENELQTKQFDHLKVNWPASHDDHHHNGDNQLKQINQGANNNDNNNVIQQTMPFNYNDKSNIPVVLVHRTEKSNDFINGEGEASSLTESRPLLQIEATDADINENAKITYEIGAGNTDNLFVLNSDTGILSLSPNLYSQSDHFIQPLEQNINLNQNPTNPIAYVLRFEACDHGIPKRCATPVWVQLVIDPNEFPHLVRLPHLTNYLNPSLVTNRNKLNNPSSSVGQTIIGHIEPANMPMLPGHVNSNLNVNNHNNNNNNIGSHQRMNGQENSASSSMESNKRYPPKFTQFKNIWDLKSSLDHPQNDKHVGNQYPSGYHQLSDLKRGKHRGIIQPYPYGHDENYITNHNNNDGNNQSNSFVISEVAVICLIIVFIILLIAIMVLIYLTRRKTLLLPVPTSKSYLKDGTFRSNPNGCNLKSNQDNNETICAPIELSRNTASFYPVMPDNMISATDITINSNEVSCINDRSIGATEKSITLSTDMLQNPHDSYPLIQGNSEPRLVFNTTLNRPTPQSPLLTSELQNNLNKSTYSPQCVQNPIHSRFDVENEYQCLAPTVDNRISHISRCLTPFFDQRSHQTIQNIEAIGLNQVGNNYRNCLPMGRQQLNSPVSMSHQSIIYTESIMNNEGCEQMSSKTPTLIYAMSPNPIRYPMHFRGNSLPVYPVNQLQNPANLKSFQHRFKPQRQEHRNQQHPLSSYQDISLLQATLRRHNHQSIIMNTDPNPMLTYRHPDTNRLICSRNQIHYKTFHTPQHQDDLLISPKIIYTDNLKVCLPNKSKHHHRHHHSPLPLKDEQECQQLLVKNQDDVIKDNDHNGDENVTSGDHEPSNNSDNNNSNNDSVNTTITVDHSEEIPIYVKSSKNSHRKPNISVDNETDYIDNLVCNDKPENVTFQSFQYTPTTNSPLPLIIDNNYHHSKEIVKSDNYDSHLISVQRLSKSDASKYTYKTIREASFV</sequence>
<feature type="domain" description="Cadherin" evidence="11">
    <location>
        <begin position="614"/>
        <end position="739"/>
    </location>
</feature>
<dbReference type="GO" id="GO:0005509">
    <property type="term" value="F:calcium ion binding"/>
    <property type="evidence" value="ECO:0007669"/>
    <property type="project" value="UniProtKB-UniRule"/>
</dbReference>
<evidence type="ECO:0000256" key="8">
    <source>
        <dbReference type="PROSITE-ProRule" id="PRU00043"/>
    </source>
</evidence>
<feature type="compositionally biased region" description="Polar residues" evidence="9">
    <location>
        <begin position="1420"/>
        <end position="1438"/>
    </location>
</feature>
<evidence type="ECO:0000256" key="4">
    <source>
        <dbReference type="ARBA" id="ARBA00022837"/>
    </source>
</evidence>
<feature type="domain" description="Cadherin" evidence="11">
    <location>
        <begin position="802"/>
        <end position="947"/>
    </location>
</feature>
<protein>
    <recommendedName>
        <fullName evidence="11">Cadherin domain-containing protein</fullName>
    </recommendedName>
</protein>
<dbReference type="InterPro" id="IPR020894">
    <property type="entry name" value="Cadherin_CS"/>
</dbReference>
<keyword evidence="5 10" id="KW-1133">Transmembrane helix</keyword>
<dbReference type="PANTHER" id="PTHR24028:SF146">
    <property type="entry name" value="CADHERIN 96CB, ISOFORM D-RELATED"/>
    <property type="match status" value="1"/>
</dbReference>
<dbReference type="Pfam" id="PF00028">
    <property type="entry name" value="Cadherin"/>
    <property type="match status" value="1"/>
</dbReference>
<dbReference type="WBParaSite" id="SRDH1_78320.1">
    <property type="protein sequence ID" value="SRDH1_78320.1"/>
    <property type="gene ID" value="SRDH1_78320"/>
</dbReference>
<evidence type="ECO:0000256" key="10">
    <source>
        <dbReference type="SAM" id="Phobius"/>
    </source>
</evidence>
<dbReference type="PROSITE" id="PS50268">
    <property type="entry name" value="CADHERIN_2"/>
    <property type="match status" value="6"/>
</dbReference>
<feature type="domain" description="Cadherin" evidence="11">
    <location>
        <begin position="337"/>
        <end position="440"/>
    </location>
</feature>
<keyword evidence="4 8" id="KW-0106">Calcium</keyword>
<evidence type="ECO:0000256" key="6">
    <source>
        <dbReference type="ARBA" id="ARBA00023136"/>
    </source>
</evidence>
<dbReference type="PANTHER" id="PTHR24028">
    <property type="entry name" value="CADHERIN-87A"/>
    <property type="match status" value="1"/>
</dbReference>
<reference evidence="12" key="1">
    <citation type="submission" date="2022-06" db="EMBL/GenBank/DDBJ databases">
        <authorList>
            <person name="Berger JAMES D."/>
            <person name="Berger JAMES D."/>
        </authorList>
    </citation>
    <scope>NUCLEOTIDE SEQUENCE [LARGE SCALE GENOMIC DNA]</scope>
</reference>
<dbReference type="PROSITE" id="PS00232">
    <property type="entry name" value="CADHERIN_1"/>
    <property type="match status" value="2"/>
</dbReference>
<dbReference type="Gene3D" id="2.60.40.60">
    <property type="entry name" value="Cadherins"/>
    <property type="match status" value="7"/>
</dbReference>
<reference evidence="13" key="2">
    <citation type="submission" date="2023-11" db="UniProtKB">
        <authorList>
            <consortium name="WormBaseParasite"/>
        </authorList>
    </citation>
    <scope>IDENTIFICATION</scope>
</reference>
<organism evidence="12 13">
    <name type="scientific">Schistosoma rodhaini</name>
    <dbReference type="NCBI Taxonomy" id="6188"/>
    <lineage>
        <taxon>Eukaryota</taxon>
        <taxon>Metazoa</taxon>
        <taxon>Spiralia</taxon>
        <taxon>Lophotrochozoa</taxon>
        <taxon>Platyhelminthes</taxon>
        <taxon>Trematoda</taxon>
        <taxon>Digenea</taxon>
        <taxon>Strigeidida</taxon>
        <taxon>Schistosomatoidea</taxon>
        <taxon>Schistosomatidae</taxon>
        <taxon>Schistosoma</taxon>
    </lineage>
</organism>
<evidence type="ECO:0000313" key="13">
    <source>
        <dbReference type="WBParaSite" id="SRDH1_78320.1"/>
    </source>
</evidence>
<feature type="compositionally biased region" description="Basic and acidic residues" evidence="9">
    <location>
        <begin position="1962"/>
        <end position="1984"/>
    </location>
</feature>
<dbReference type="InterPro" id="IPR002126">
    <property type="entry name" value="Cadherin-like_dom"/>
</dbReference>
<dbReference type="InterPro" id="IPR015919">
    <property type="entry name" value="Cadherin-like_sf"/>
</dbReference>
<feature type="compositionally biased region" description="Low complexity" evidence="9">
    <location>
        <begin position="1985"/>
        <end position="1997"/>
    </location>
</feature>
<proteinExistence type="predicted"/>
<keyword evidence="3" id="KW-0677">Repeat</keyword>
<keyword evidence="6 10" id="KW-0472">Membrane</keyword>
<feature type="transmembrane region" description="Helical" evidence="10">
    <location>
        <begin position="1524"/>
        <end position="1546"/>
    </location>
</feature>
<feature type="domain" description="Cadherin" evidence="11">
    <location>
        <begin position="452"/>
        <end position="595"/>
    </location>
</feature>
<evidence type="ECO:0000256" key="1">
    <source>
        <dbReference type="ARBA" id="ARBA00004167"/>
    </source>
</evidence>
<evidence type="ECO:0000313" key="12">
    <source>
        <dbReference type="Proteomes" id="UP000050792"/>
    </source>
</evidence>
<dbReference type="SMART" id="SM00112">
    <property type="entry name" value="CA"/>
    <property type="match status" value="6"/>
</dbReference>
<keyword evidence="2 10" id="KW-0812">Transmembrane</keyword>
<evidence type="ECO:0000256" key="7">
    <source>
        <dbReference type="ARBA" id="ARBA00023180"/>
    </source>
</evidence>
<dbReference type="SUPFAM" id="SSF49313">
    <property type="entry name" value="Cadherin-like"/>
    <property type="match status" value="6"/>
</dbReference>
<evidence type="ECO:0000256" key="9">
    <source>
        <dbReference type="SAM" id="MobiDB-lite"/>
    </source>
</evidence>
<name>A0AA85G3Y0_9TREM</name>
<feature type="domain" description="Cadherin" evidence="11">
    <location>
        <begin position="1002"/>
        <end position="1131"/>
    </location>
</feature>
<keyword evidence="12" id="KW-1185">Reference proteome</keyword>
<evidence type="ECO:0000256" key="3">
    <source>
        <dbReference type="ARBA" id="ARBA00022737"/>
    </source>
</evidence>
<feature type="region of interest" description="Disordered" evidence="9">
    <location>
        <begin position="1962"/>
        <end position="1999"/>
    </location>
</feature>